<comment type="subcellular location">
    <subcellularLocation>
        <location evidence="1">Cell membrane</location>
        <topology evidence="1">Multi-pass membrane protein</topology>
    </subcellularLocation>
</comment>
<dbReference type="AlphaFoldDB" id="W7Z7X1"/>
<dbReference type="GO" id="GO:0000287">
    <property type="term" value="F:magnesium ion binding"/>
    <property type="evidence" value="ECO:0007669"/>
    <property type="project" value="TreeGrafter"/>
</dbReference>
<name>W7Z7X1_9BACL</name>
<keyword evidence="7 8" id="KW-0472">Membrane</keyword>
<keyword evidence="6 8" id="KW-1133">Transmembrane helix</keyword>
<dbReference type="GO" id="GO:0015095">
    <property type="term" value="F:magnesium ion transmembrane transporter activity"/>
    <property type="evidence" value="ECO:0007669"/>
    <property type="project" value="TreeGrafter"/>
</dbReference>
<reference evidence="9 10" key="1">
    <citation type="journal article" date="2014" name="Genome Announc.">
        <title>Draft Genome Sequence of Paenibacillus pini JCM 16418T, Isolated from the Rhizosphere of Pine Tree.</title>
        <authorList>
            <person name="Yuki M."/>
            <person name="Oshima K."/>
            <person name="Suda W."/>
            <person name="Oshida Y."/>
            <person name="Kitamura K."/>
            <person name="Iida Y."/>
            <person name="Hattori M."/>
            <person name="Ohkuma M."/>
        </authorList>
    </citation>
    <scope>NUCLEOTIDE SEQUENCE [LARGE SCALE GENOMIC DNA]</scope>
    <source>
        <strain evidence="9 10">JCM 16418</strain>
    </source>
</reference>
<feature type="transmembrane region" description="Helical" evidence="8">
    <location>
        <begin position="252"/>
        <end position="271"/>
    </location>
</feature>
<keyword evidence="3" id="KW-0813">Transport</keyword>
<feature type="transmembrane region" description="Helical" evidence="8">
    <location>
        <begin position="283"/>
        <end position="303"/>
    </location>
</feature>
<dbReference type="PANTHER" id="PTHR46494">
    <property type="entry name" value="CORA FAMILY METAL ION TRANSPORTER (EUROFUNG)"/>
    <property type="match status" value="1"/>
</dbReference>
<evidence type="ECO:0000256" key="4">
    <source>
        <dbReference type="ARBA" id="ARBA00022475"/>
    </source>
</evidence>
<sequence length="322" mass="37437">MEKHTVSNILSFAGHWEWHDIVIDNWSSDELKEVMKIHPLIADWLKVIPETTEDYLSVRFPDGIEAVMFGTLPYSIKSEVEDSGEMDQLHFFVIHNKLITINLDNNTRQIMATPERIALLHQCRSAVDGMFVLARTILHYFHLGLDRFEGTLREIERAMEMDNQRHLMDQILSSRFALLYLSNLFTPYQELMAASKEAYLDKLKDSRPFMQLFHRMERMDHAFRHYEKEIDTLIAIDDAISAFRGNEIMKTLTILTAMFTPATVVGAIWGMNFENLPAIKVSWGFIGVMLMTFLSTAGMYIWMHKKGWTGDILRVRARKSKI</sequence>
<evidence type="ECO:0000256" key="8">
    <source>
        <dbReference type="SAM" id="Phobius"/>
    </source>
</evidence>
<dbReference type="InterPro" id="IPR045863">
    <property type="entry name" value="CorA_TM1_TM2"/>
</dbReference>
<dbReference type="EMBL" id="BAVZ01000025">
    <property type="protein sequence ID" value="GAF10504.1"/>
    <property type="molecule type" value="Genomic_DNA"/>
</dbReference>
<evidence type="ECO:0000256" key="5">
    <source>
        <dbReference type="ARBA" id="ARBA00022692"/>
    </source>
</evidence>
<comment type="caution">
    <text evidence="9">The sequence shown here is derived from an EMBL/GenBank/DDBJ whole genome shotgun (WGS) entry which is preliminary data.</text>
</comment>
<dbReference type="GO" id="GO:0005886">
    <property type="term" value="C:plasma membrane"/>
    <property type="evidence" value="ECO:0007669"/>
    <property type="project" value="UniProtKB-SubCell"/>
</dbReference>
<dbReference type="InterPro" id="IPR002523">
    <property type="entry name" value="MgTranspt_CorA/ZnTranspt_ZntB"/>
</dbReference>
<evidence type="ECO:0000256" key="3">
    <source>
        <dbReference type="ARBA" id="ARBA00022448"/>
    </source>
</evidence>
<accession>W7Z7X1</accession>
<dbReference type="Pfam" id="PF01544">
    <property type="entry name" value="CorA"/>
    <property type="match status" value="1"/>
</dbReference>
<dbReference type="eggNOG" id="COG0598">
    <property type="taxonomic scope" value="Bacteria"/>
</dbReference>
<dbReference type="STRING" id="1236976.JCM16418_4714"/>
<dbReference type="Proteomes" id="UP000019364">
    <property type="component" value="Unassembled WGS sequence"/>
</dbReference>
<dbReference type="Gene3D" id="1.20.58.340">
    <property type="entry name" value="Magnesium transport protein CorA, transmembrane region"/>
    <property type="match status" value="2"/>
</dbReference>
<dbReference type="InterPro" id="IPR045861">
    <property type="entry name" value="CorA_cytoplasmic_dom"/>
</dbReference>
<evidence type="ECO:0000313" key="10">
    <source>
        <dbReference type="Proteomes" id="UP000019364"/>
    </source>
</evidence>
<dbReference type="SUPFAM" id="SSF143865">
    <property type="entry name" value="CorA soluble domain-like"/>
    <property type="match status" value="1"/>
</dbReference>
<dbReference type="GO" id="GO:0015087">
    <property type="term" value="F:cobalt ion transmembrane transporter activity"/>
    <property type="evidence" value="ECO:0007669"/>
    <property type="project" value="TreeGrafter"/>
</dbReference>
<dbReference type="OrthoDB" id="9803416at2"/>
<dbReference type="CDD" id="cd12821">
    <property type="entry name" value="EcCorA_ZntB-like"/>
    <property type="match status" value="1"/>
</dbReference>
<dbReference type="PANTHER" id="PTHR46494:SF2">
    <property type="entry name" value="MAGNESIUM TRANSPORT PROTEIN CORA"/>
    <property type="match status" value="1"/>
</dbReference>
<comment type="similarity">
    <text evidence="2">Belongs to the CorA metal ion transporter (MIT) (TC 1.A.35) family.</text>
</comment>
<keyword evidence="4" id="KW-1003">Cell membrane</keyword>
<dbReference type="GO" id="GO:0050897">
    <property type="term" value="F:cobalt ion binding"/>
    <property type="evidence" value="ECO:0007669"/>
    <property type="project" value="TreeGrafter"/>
</dbReference>
<keyword evidence="10" id="KW-1185">Reference proteome</keyword>
<evidence type="ECO:0000256" key="7">
    <source>
        <dbReference type="ARBA" id="ARBA00023136"/>
    </source>
</evidence>
<evidence type="ECO:0000256" key="2">
    <source>
        <dbReference type="ARBA" id="ARBA00009765"/>
    </source>
</evidence>
<gene>
    <name evidence="9" type="ORF">JCM16418_4714</name>
</gene>
<organism evidence="9 10">
    <name type="scientific">Paenibacillus pini JCM 16418</name>
    <dbReference type="NCBI Taxonomy" id="1236976"/>
    <lineage>
        <taxon>Bacteria</taxon>
        <taxon>Bacillati</taxon>
        <taxon>Bacillota</taxon>
        <taxon>Bacilli</taxon>
        <taxon>Bacillales</taxon>
        <taxon>Paenibacillaceae</taxon>
        <taxon>Paenibacillus</taxon>
    </lineage>
</organism>
<keyword evidence="5 8" id="KW-0812">Transmembrane</keyword>
<dbReference type="SUPFAM" id="SSF144083">
    <property type="entry name" value="Magnesium transport protein CorA, transmembrane region"/>
    <property type="match status" value="1"/>
</dbReference>
<proteinExistence type="inferred from homology"/>
<evidence type="ECO:0000256" key="1">
    <source>
        <dbReference type="ARBA" id="ARBA00004651"/>
    </source>
</evidence>
<evidence type="ECO:0000313" key="9">
    <source>
        <dbReference type="EMBL" id="GAF10504.1"/>
    </source>
</evidence>
<evidence type="ECO:0000256" key="6">
    <source>
        <dbReference type="ARBA" id="ARBA00022989"/>
    </source>
</evidence>
<protein>
    <submittedName>
        <fullName evidence="9">Magnesium and cobalt transport protein corA</fullName>
    </submittedName>
</protein>